<evidence type="ECO:0000256" key="2">
    <source>
        <dbReference type="ARBA" id="ARBA00010982"/>
    </source>
</evidence>
<dbReference type="InterPro" id="IPR016039">
    <property type="entry name" value="Thiolase-like"/>
</dbReference>
<dbReference type="EMBL" id="JAWXXX010000001">
    <property type="protein sequence ID" value="MDX5893759.1"/>
    <property type="molecule type" value="Genomic_DNA"/>
</dbReference>
<dbReference type="GO" id="GO:0005737">
    <property type="term" value="C:cytoplasm"/>
    <property type="evidence" value="ECO:0007669"/>
    <property type="project" value="UniProtKB-ARBA"/>
</dbReference>
<feature type="active site" description="Acyl-thioester intermediate" evidence="6">
    <location>
        <position position="94"/>
    </location>
</feature>
<comment type="similarity">
    <text evidence="2 7">Belongs to the thiolase-like superfamily. Thiolase family.</text>
</comment>
<name>A0A023X1J8_RUBRA</name>
<dbReference type="InterPro" id="IPR050215">
    <property type="entry name" value="Thiolase-like_sf_Thiolase"/>
</dbReference>
<feature type="domain" description="Thiolase N-terminal" evidence="8">
    <location>
        <begin position="10"/>
        <end position="290"/>
    </location>
</feature>
<dbReference type="PIRSF" id="PIRSF000429">
    <property type="entry name" value="Ac-CoA_Ac_transf"/>
    <property type="match status" value="1"/>
</dbReference>
<proteinExistence type="inferred from homology"/>
<dbReference type="RefSeq" id="WP_038681194.1">
    <property type="nucleotide sequence ID" value="NZ_CP007514.1"/>
</dbReference>
<dbReference type="HOGENOM" id="CLU_031026_2_2_11"/>
<dbReference type="InterPro" id="IPR020615">
    <property type="entry name" value="Thiolase_acyl_enz_int_AS"/>
</dbReference>
<dbReference type="InterPro" id="IPR020616">
    <property type="entry name" value="Thiolase_N"/>
</dbReference>
<dbReference type="Pfam" id="PF00108">
    <property type="entry name" value="Thiolase_N"/>
    <property type="match status" value="1"/>
</dbReference>
<evidence type="ECO:0000256" key="4">
    <source>
        <dbReference type="ARBA" id="ARBA00023315"/>
    </source>
</evidence>
<dbReference type="SUPFAM" id="SSF53901">
    <property type="entry name" value="Thiolase-like"/>
    <property type="match status" value="2"/>
</dbReference>
<dbReference type="Gene3D" id="3.40.47.10">
    <property type="match status" value="2"/>
</dbReference>
<dbReference type="AlphaFoldDB" id="A0A023X1J8"/>
<dbReference type="EC" id="2.3.1.16" evidence="5"/>
<evidence type="ECO:0000256" key="7">
    <source>
        <dbReference type="RuleBase" id="RU003557"/>
    </source>
</evidence>
<accession>A0A023X1J8</accession>
<dbReference type="InterPro" id="IPR020610">
    <property type="entry name" value="Thiolase_AS"/>
</dbReference>
<dbReference type="PANTHER" id="PTHR43853">
    <property type="entry name" value="3-KETOACYL-COA THIOLASE, PEROXISOMAL"/>
    <property type="match status" value="1"/>
</dbReference>
<evidence type="ECO:0000259" key="9">
    <source>
        <dbReference type="Pfam" id="PF02803"/>
    </source>
</evidence>
<evidence type="ECO:0000256" key="6">
    <source>
        <dbReference type="PIRSR" id="PIRSR000429-1"/>
    </source>
</evidence>
<keyword evidence="3 7" id="KW-0808">Transferase</keyword>
<dbReference type="GO" id="GO:0003988">
    <property type="term" value="F:acetyl-CoA C-acyltransferase activity"/>
    <property type="evidence" value="ECO:0007669"/>
    <property type="project" value="UniProtKB-EC"/>
</dbReference>
<keyword evidence="12" id="KW-1185">Reference proteome</keyword>
<evidence type="ECO:0000256" key="5">
    <source>
        <dbReference type="ARBA" id="ARBA00024073"/>
    </source>
</evidence>
<dbReference type="InterPro" id="IPR020617">
    <property type="entry name" value="Thiolase_C"/>
</dbReference>
<gene>
    <name evidence="10" type="ORF">RradSPS_1069</name>
    <name evidence="11" type="ORF">SIL72_06920</name>
</gene>
<dbReference type="PROSITE" id="PS00098">
    <property type="entry name" value="THIOLASE_1"/>
    <property type="match status" value="1"/>
</dbReference>
<dbReference type="GO" id="GO:0006635">
    <property type="term" value="P:fatty acid beta-oxidation"/>
    <property type="evidence" value="ECO:0007669"/>
    <property type="project" value="TreeGrafter"/>
</dbReference>
<dbReference type="PROSITE" id="PS00737">
    <property type="entry name" value="THIOLASE_2"/>
    <property type="match status" value="1"/>
</dbReference>
<keyword evidence="4 7" id="KW-0012">Acyltransferase</keyword>
<evidence type="ECO:0000313" key="12">
    <source>
        <dbReference type="Proteomes" id="UP000025229"/>
    </source>
</evidence>
<organism evidence="10 12">
    <name type="scientific">Rubrobacter radiotolerans</name>
    <name type="common">Arthrobacter radiotolerans</name>
    <dbReference type="NCBI Taxonomy" id="42256"/>
    <lineage>
        <taxon>Bacteria</taxon>
        <taxon>Bacillati</taxon>
        <taxon>Actinomycetota</taxon>
        <taxon>Rubrobacteria</taxon>
        <taxon>Rubrobacterales</taxon>
        <taxon>Rubrobacteraceae</taxon>
        <taxon>Rubrobacter</taxon>
    </lineage>
</organism>
<evidence type="ECO:0000313" key="11">
    <source>
        <dbReference type="EMBL" id="MDX5893759.1"/>
    </source>
</evidence>
<evidence type="ECO:0000313" key="10">
    <source>
        <dbReference type="EMBL" id="AHY46352.1"/>
    </source>
</evidence>
<feature type="domain" description="Thiolase C-terminal" evidence="9">
    <location>
        <begin position="299"/>
        <end position="423"/>
    </location>
</feature>
<protein>
    <recommendedName>
        <fullName evidence="5">acetyl-CoA C-acyltransferase</fullName>
        <ecNumber evidence="5">2.3.1.16</ecNumber>
    </recommendedName>
</protein>
<evidence type="ECO:0000256" key="3">
    <source>
        <dbReference type="ARBA" id="ARBA00022679"/>
    </source>
</evidence>
<dbReference type="PROSITE" id="PS00099">
    <property type="entry name" value="THIOLASE_3"/>
    <property type="match status" value="1"/>
</dbReference>
<feature type="active site" description="Proton acceptor" evidence="6">
    <location>
        <position position="410"/>
    </location>
</feature>
<evidence type="ECO:0000259" key="8">
    <source>
        <dbReference type="Pfam" id="PF00108"/>
    </source>
</evidence>
<dbReference type="InterPro" id="IPR002155">
    <property type="entry name" value="Thiolase"/>
</dbReference>
<feature type="active site" description="Proton acceptor" evidence="6">
    <location>
        <position position="379"/>
    </location>
</feature>
<dbReference type="eggNOG" id="COG0183">
    <property type="taxonomic scope" value="Bacteria"/>
</dbReference>
<dbReference type="OrthoDB" id="1402717at2"/>
<dbReference type="KEGG" id="rrd:RradSPS_1069"/>
<reference evidence="10 12" key="1">
    <citation type="submission" date="2014-03" db="EMBL/GenBank/DDBJ databases">
        <title>Complete genome sequence of the Radio-Resistant Rubrobacter radiotolerans RSPS-4.</title>
        <authorList>
            <person name="Egas C.C."/>
            <person name="Barroso C.C."/>
            <person name="Froufe H.J.C."/>
            <person name="Pacheco J.J."/>
            <person name="Albuquerque L.L."/>
            <person name="da Costa M.M.S."/>
        </authorList>
    </citation>
    <scope>NUCLEOTIDE SEQUENCE [LARGE SCALE GENOMIC DNA]</scope>
    <source>
        <strain evidence="10 12">RSPS-4</strain>
    </source>
</reference>
<dbReference type="NCBIfam" id="TIGR01930">
    <property type="entry name" value="AcCoA-C-Actrans"/>
    <property type="match status" value="1"/>
</dbReference>
<comment type="pathway">
    <text evidence="1">Lipid metabolism.</text>
</comment>
<dbReference type="EMBL" id="CP007514">
    <property type="protein sequence ID" value="AHY46352.1"/>
    <property type="molecule type" value="Genomic_DNA"/>
</dbReference>
<dbReference type="Proteomes" id="UP001281130">
    <property type="component" value="Unassembled WGS sequence"/>
</dbReference>
<dbReference type="CDD" id="cd00751">
    <property type="entry name" value="thiolase"/>
    <property type="match status" value="1"/>
</dbReference>
<dbReference type="PANTHER" id="PTHR43853:SF2">
    <property type="entry name" value="3-OXOADIPYL-COA_3-OXO-5,6-DEHYDROSUBERYL-COA THIOLASE"/>
    <property type="match status" value="1"/>
</dbReference>
<dbReference type="InterPro" id="IPR020613">
    <property type="entry name" value="Thiolase_CS"/>
</dbReference>
<dbReference type="STRING" id="42256.RradSPS_1069"/>
<reference evidence="11" key="2">
    <citation type="submission" date="2023-11" db="EMBL/GenBank/DDBJ databases">
        <title>MicrobeMod: A computational toolkit for identifying prokaryotic methylation and restriction-modification with nanopore sequencing.</title>
        <authorList>
            <person name="Crits-Christoph A."/>
            <person name="Kang S.C."/>
            <person name="Lee H."/>
            <person name="Ostrov N."/>
        </authorList>
    </citation>
    <scope>NUCLEOTIDE SEQUENCE</scope>
    <source>
        <strain evidence="11">ATCC 51242</strain>
    </source>
</reference>
<dbReference type="PATRIC" id="fig|42256.3.peg.1082"/>
<sequence>MSYGESNEAWIVGAVRTPIGRHGGALATVRPDDLGAVALKALMERTGVDPLEVEDVYFGCANQAGEDNRDVARMSLLLAGFPESVGGATVNRLCGSGLEAVANASRAVMLGEAEVYVGGGVESMSRAPFVLPKPERPFPTGHPKMYDTTLGWRMTNPKMEEMGHTDSLGQTAENLAEARYAVTSEEQDPEGLASEYDVSREAQDRFALSSHRKALAAQDEKKFKEETVPVTVKTRKGTESVVETDEGPRPDTTLEKLAKLRPAFTEGGSVTAGNSSSLNDGAAAVLVVSRNYAERNGLEPLAKVRSVAVAGVPPRVMGIGPVPATQKALDRAGLTMDDIGLVELNEAFAAQSLAVIHEWGMSADDERLNPNGGAIALGHPLGCSGARILTTLVHEMGRREDVRYGLATMCIGVGQGIAMVVERA</sequence>
<evidence type="ECO:0000256" key="1">
    <source>
        <dbReference type="ARBA" id="ARBA00005189"/>
    </source>
</evidence>
<dbReference type="Proteomes" id="UP000025229">
    <property type="component" value="Chromosome"/>
</dbReference>
<dbReference type="GO" id="GO:0010124">
    <property type="term" value="P:phenylacetate catabolic process"/>
    <property type="evidence" value="ECO:0007669"/>
    <property type="project" value="TreeGrafter"/>
</dbReference>
<dbReference type="Pfam" id="PF02803">
    <property type="entry name" value="Thiolase_C"/>
    <property type="match status" value="1"/>
</dbReference>